<dbReference type="RefSeq" id="WP_145266486.1">
    <property type="nucleotide sequence ID" value="NZ_CP036316.1"/>
</dbReference>
<dbReference type="GO" id="GO:0043137">
    <property type="term" value="P:DNA replication, removal of RNA primer"/>
    <property type="evidence" value="ECO:0007669"/>
    <property type="project" value="TreeGrafter"/>
</dbReference>
<reference evidence="6 7" key="1">
    <citation type="submission" date="2019-02" db="EMBL/GenBank/DDBJ databases">
        <title>Deep-cultivation of Planctomycetes and their phenomic and genomic characterization uncovers novel biology.</title>
        <authorList>
            <person name="Wiegand S."/>
            <person name="Jogler M."/>
            <person name="Boedeker C."/>
            <person name="Pinto D."/>
            <person name="Vollmers J."/>
            <person name="Rivas-Marin E."/>
            <person name="Kohn T."/>
            <person name="Peeters S.H."/>
            <person name="Heuer A."/>
            <person name="Rast P."/>
            <person name="Oberbeckmann S."/>
            <person name="Bunk B."/>
            <person name="Jeske O."/>
            <person name="Meyerdierks A."/>
            <person name="Storesund J.E."/>
            <person name="Kallscheuer N."/>
            <person name="Luecker S."/>
            <person name="Lage O.M."/>
            <person name="Pohl T."/>
            <person name="Merkel B.J."/>
            <person name="Hornburger P."/>
            <person name="Mueller R.-W."/>
            <person name="Bruemmer F."/>
            <person name="Labrenz M."/>
            <person name="Spormann A.M."/>
            <person name="Op den Camp H."/>
            <person name="Overmann J."/>
            <person name="Amann R."/>
            <person name="Jetten M.S.M."/>
            <person name="Mascher T."/>
            <person name="Medema M.H."/>
            <person name="Devos D.P."/>
            <person name="Kaster A.-K."/>
            <person name="Ovreas L."/>
            <person name="Rohde M."/>
            <person name="Galperin M.Y."/>
            <person name="Jogler C."/>
        </authorList>
    </citation>
    <scope>NUCLEOTIDE SEQUENCE [LARGE SCALE GENOMIC DNA]</scope>
    <source>
        <strain evidence="6 7">V22</strain>
    </source>
</reference>
<evidence type="ECO:0000313" key="6">
    <source>
        <dbReference type="EMBL" id="QDT66937.1"/>
    </source>
</evidence>
<dbReference type="GO" id="GO:0006298">
    <property type="term" value="P:mismatch repair"/>
    <property type="evidence" value="ECO:0007669"/>
    <property type="project" value="TreeGrafter"/>
</dbReference>
<dbReference type="PANTHER" id="PTHR10954">
    <property type="entry name" value="RIBONUCLEASE H2 SUBUNIT A"/>
    <property type="match status" value="1"/>
</dbReference>
<dbReference type="InterPro" id="IPR036397">
    <property type="entry name" value="RNaseH_sf"/>
</dbReference>
<dbReference type="Gene3D" id="3.30.420.10">
    <property type="entry name" value="Ribonuclease H-like superfamily/Ribonuclease H"/>
    <property type="match status" value="2"/>
</dbReference>
<dbReference type="OrthoDB" id="5498373at2"/>
<dbReference type="InterPro" id="IPR001352">
    <property type="entry name" value="RNase_HII/HIII"/>
</dbReference>
<comment type="function">
    <text evidence="1">Endonuclease that specifically degrades the RNA of RNA-DNA hybrids.</text>
</comment>
<sequence length="310" mass="34037">MGTIIGIDEAGYGPTLGPLVIAATVWSVPGDPREAQLWELLADHVDERRPSATKLHIADSKQVHSSAKGIAALERSAWALLELAGLSDLRFDSLLTGIACSEPAQDFATTESSLPTPVAVSRDEIAALMKNWQAPSVAPATLKAIKVAYVLPTEFNRQVAMLGTKGQLLSRRTFQLLHDVLAETDDPAALIFADKHGGRDRYADLLADVFTEEFPIALSESSEQSRYRLGQHELRLTVKGERELPVAAASIIAKYIRELAMLQFNAFWATHLPDIKPTKGYPQDAKRFLAEIELMRAKLGISLDDLKRCR</sequence>
<dbReference type="EMBL" id="CP036316">
    <property type="protein sequence ID" value="QDT66937.1"/>
    <property type="molecule type" value="Genomic_DNA"/>
</dbReference>
<dbReference type="PANTHER" id="PTHR10954:SF23">
    <property type="entry name" value="RIBONUCLEASE"/>
    <property type="match status" value="1"/>
</dbReference>
<dbReference type="AlphaFoldDB" id="A0A517TEZ0"/>
<dbReference type="Proteomes" id="UP000319976">
    <property type="component" value="Chromosome"/>
</dbReference>
<dbReference type="GO" id="GO:0005737">
    <property type="term" value="C:cytoplasm"/>
    <property type="evidence" value="ECO:0007669"/>
    <property type="project" value="UniProtKB-SubCell"/>
</dbReference>
<comment type="subcellular location">
    <subcellularLocation>
        <location evidence="2">Cytoplasm</location>
    </subcellularLocation>
</comment>
<comment type="similarity">
    <text evidence="3">Belongs to the RNase HII family. RnhC subfamily.</text>
</comment>
<accession>A0A517TEZ0</accession>
<dbReference type="InterPro" id="IPR012337">
    <property type="entry name" value="RNaseH-like_sf"/>
</dbReference>
<name>A0A517TEZ0_9PLAN</name>
<dbReference type="SUPFAM" id="SSF53098">
    <property type="entry name" value="Ribonuclease H-like"/>
    <property type="match status" value="1"/>
</dbReference>
<gene>
    <name evidence="6" type="ORF">V22_42090</name>
</gene>
<keyword evidence="5" id="KW-0963">Cytoplasm</keyword>
<protein>
    <recommendedName>
        <fullName evidence="4">Ribonuclease HIII</fullName>
    </recommendedName>
</protein>
<evidence type="ECO:0000313" key="7">
    <source>
        <dbReference type="Proteomes" id="UP000319976"/>
    </source>
</evidence>
<evidence type="ECO:0000256" key="1">
    <source>
        <dbReference type="ARBA" id="ARBA00004065"/>
    </source>
</evidence>
<evidence type="ECO:0000256" key="3">
    <source>
        <dbReference type="ARBA" id="ARBA00008378"/>
    </source>
</evidence>
<keyword evidence="7" id="KW-1185">Reference proteome</keyword>
<evidence type="ECO:0000256" key="4">
    <source>
        <dbReference type="ARBA" id="ARBA00021407"/>
    </source>
</evidence>
<dbReference type="GO" id="GO:0032299">
    <property type="term" value="C:ribonuclease H2 complex"/>
    <property type="evidence" value="ECO:0007669"/>
    <property type="project" value="TreeGrafter"/>
</dbReference>
<dbReference type="KEGG" id="chya:V22_42090"/>
<proteinExistence type="inferred from homology"/>
<organism evidence="6 7">
    <name type="scientific">Calycomorphotria hydatis</name>
    <dbReference type="NCBI Taxonomy" id="2528027"/>
    <lineage>
        <taxon>Bacteria</taxon>
        <taxon>Pseudomonadati</taxon>
        <taxon>Planctomycetota</taxon>
        <taxon>Planctomycetia</taxon>
        <taxon>Planctomycetales</taxon>
        <taxon>Planctomycetaceae</taxon>
        <taxon>Calycomorphotria</taxon>
    </lineage>
</organism>
<evidence type="ECO:0000256" key="2">
    <source>
        <dbReference type="ARBA" id="ARBA00004496"/>
    </source>
</evidence>
<dbReference type="GO" id="GO:0003723">
    <property type="term" value="F:RNA binding"/>
    <property type="evidence" value="ECO:0007669"/>
    <property type="project" value="InterPro"/>
</dbReference>
<evidence type="ECO:0000256" key="5">
    <source>
        <dbReference type="ARBA" id="ARBA00022490"/>
    </source>
</evidence>
<dbReference type="GO" id="GO:0004523">
    <property type="term" value="F:RNA-DNA hybrid ribonuclease activity"/>
    <property type="evidence" value="ECO:0007669"/>
    <property type="project" value="InterPro"/>
</dbReference>